<gene>
    <name evidence="10" type="ORF">AAF712_006990</name>
</gene>
<dbReference type="InterPro" id="IPR036188">
    <property type="entry name" value="FAD/NAD-bd_sf"/>
</dbReference>
<dbReference type="InterPro" id="IPR007867">
    <property type="entry name" value="GMC_OxRtase_C"/>
</dbReference>
<keyword evidence="7" id="KW-0325">Glycoprotein</keyword>
<keyword evidence="4" id="KW-0732">Signal</keyword>
<dbReference type="Proteomes" id="UP001437256">
    <property type="component" value="Unassembled WGS sequence"/>
</dbReference>
<evidence type="ECO:0000256" key="6">
    <source>
        <dbReference type="ARBA" id="ARBA00023002"/>
    </source>
</evidence>
<evidence type="ECO:0000313" key="10">
    <source>
        <dbReference type="EMBL" id="KAL0066000.1"/>
    </source>
</evidence>
<organism evidence="10 11">
    <name type="scientific">Marasmius tenuissimus</name>
    <dbReference type="NCBI Taxonomy" id="585030"/>
    <lineage>
        <taxon>Eukaryota</taxon>
        <taxon>Fungi</taxon>
        <taxon>Dikarya</taxon>
        <taxon>Basidiomycota</taxon>
        <taxon>Agaricomycotina</taxon>
        <taxon>Agaricomycetes</taxon>
        <taxon>Agaricomycetidae</taxon>
        <taxon>Agaricales</taxon>
        <taxon>Marasmiineae</taxon>
        <taxon>Marasmiaceae</taxon>
        <taxon>Marasmius</taxon>
    </lineage>
</organism>
<dbReference type="Pfam" id="PF05199">
    <property type="entry name" value="GMC_oxred_C"/>
    <property type="match status" value="1"/>
</dbReference>
<comment type="similarity">
    <text evidence="2">Belongs to the GMC oxidoreductase family.</text>
</comment>
<name>A0ABR2ZWE1_9AGAR</name>
<comment type="caution">
    <text evidence="10">The sequence shown here is derived from an EMBL/GenBank/DDBJ whole genome shotgun (WGS) entry which is preliminary data.</text>
</comment>
<dbReference type="InterPro" id="IPR000172">
    <property type="entry name" value="GMC_OxRdtase_N"/>
</dbReference>
<evidence type="ECO:0000256" key="4">
    <source>
        <dbReference type="ARBA" id="ARBA00022729"/>
    </source>
</evidence>
<dbReference type="InterPro" id="IPR012132">
    <property type="entry name" value="GMC_OxRdtase"/>
</dbReference>
<dbReference type="SUPFAM" id="SSF51905">
    <property type="entry name" value="FAD/NAD(P)-binding domain"/>
    <property type="match status" value="1"/>
</dbReference>
<sequence length="464" mass="51029">MKRAENWTAPTNPDFIQDDGVTNDTVNHGRRGALKTTNYPLFSDLQPPFFKTIENLGVPINRAAYGGNSVGGWASTCTMDAQNRSRHFAANAFYEPNREKKNLILLTGAQATKVKFGNRKADGGDLSATGVTFVGRDNRTYTAKVSKEVVLSAGSLKNPQLLELSGIGNPQLLNKLGIKTLVDLPGVGENLQDHPGINQNFQAIDSANTFDKLSSPEGVAEEYKLYVQNRTGLLSTFTSALVFIPWSDFMSKNEISRLKRELDTALAADPAKYNTPTYKLQRRWLDDDTVPELELILFPRSALANPTQTTGKFFTFNTLLMHSWARGSVHVNTTDGLAAPLMDTSYLDSPADIDTKVFVKALRYGFKLTETEPMKSVTKGALSPAKNATDAELLQHLKTNLATNYHFIGTVAMLPRKEKGVVDPNFKVYGTKNLRVADASVLPIVRTSVFWCLSSFHVDLIGAT</sequence>
<dbReference type="Gene3D" id="3.50.50.60">
    <property type="entry name" value="FAD/NAD(P)-binding domain"/>
    <property type="match status" value="2"/>
</dbReference>
<evidence type="ECO:0000256" key="2">
    <source>
        <dbReference type="ARBA" id="ARBA00010790"/>
    </source>
</evidence>
<proteinExistence type="inferred from homology"/>
<dbReference type="PANTHER" id="PTHR11552">
    <property type="entry name" value="GLUCOSE-METHANOL-CHOLINE GMC OXIDOREDUCTASE"/>
    <property type="match status" value="1"/>
</dbReference>
<keyword evidence="11" id="KW-1185">Reference proteome</keyword>
<dbReference type="SUPFAM" id="SSF54373">
    <property type="entry name" value="FAD-linked reductases, C-terminal domain"/>
    <property type="match status" value="1"/>
</dbReference>
<keyword evidence="5" id="KW-0274">FAD</keyword>
<evidence type="ECO:0000259" key="9">
    <source>
        <dbReference type="Pfam" id="PF05199"/>
    </source>
</evidence>
<evidence type="ECO:0000256" key="7">
    <source>
        <dbReference type="ARBA" id="ARBA00023180"/>
    </source>
</evidence>
<dbReference type="PANTHER" id="PTHR11552:SF201">
    <property type="entry name" value="GLUCOSE-METHANOL-CHOLINE OXIDOREDUCTASE N-TERMINAL DOMAIN-CONTAINING PROTEIN"/>
    <property type="match status" value="1"/>
</dbReference>
<dbReference type="Pfam" id="PF00732">
    <property type="entry name" value="GMC_oxred_N"/>
    <property type="match status" value="1"/>
</dbReference>
<dbReference type="PIRSF" id="PIRSF000137">
    <property type="entry name" value="Alcohol_oxidase"/>
    <property type="match status" value="1"/>
</dbReference>
<evidence type="ECO:0000313" key="11">
    <source>
        <dbReference type="Proteomes" id="UP001437256"/>
    </source>
</evidence>
<dbReference type="EMBL" id="JBBXMP010000040">
    <property type="protein sequence ID" value="KAL0066000.1"/>
    <property type="molecule type" value="Genomic_DNA"/>
</dbReference>
<keyword evidence="3" id="KW-0285">Flavoprotein</keyword>
<evidence type="ECO:0008006" key="12">
    <source>
        <dbReference type="Google" id="ProtNLM"/>
    </source>
</evidence>
<evidence type="ECO:0000256" key="1">
    <source>
        <dbReference type="ARBA" id="ARBA00001974"/>
    </source>
</evidence>
<reference evidence="10 11" key="1">
    <citation type="submission" date="2024-05" db="EMBL/GenBank/DDBJ databases">
        <title>A draft genome resource for the thread blight pathogen Marasmius tenuissimus strain MS-2.</title>
        <authorList>
            <person name="Yulfo-Soto G.E."/>
            <person name="Baruah I.K."/>
            <person name="Amoako-Attah I."/>
            <person name="Bukari Y."/>
            <person name="Meinhardt L.W."/>
            <person name="Bailey B.A."/>
            <person name="Cohen S.P."/>
        </authorList>
    </citation>
    <scope>NUCLEOTIDE SEQUENCE [LARGE SCALE GENOMIC DNA]</scope>
    <source>
        <strain evidence="10 11">MS-2</strain>
    </source>
</reference>
<feature type="domain" description="Glucose-methanol-choline oxidoreductase N-terminal" evidence="8">
    <location>
        <begin position="50"/>
        <end position="195"/>
    </location>
</feature>
<feature type="domain" description="Glucose-methanol-choline oxidoreductase C-terminal" evidence="9">
    <location>
        <begin position="325"/>
        <end position="445"/>
    </location>
</feature>
<accession>A0ABR2ZWE1</accession>
<evidence type="ECO:0000256" key="3">
    <source>
        <dbReference type="ARBA" id="ARBA00022630"/>
    </source>
</evidence>
<keyword evidence="6" id="KW-0560">Oxidoreductase</keyword>
<protein>
    <recommendedName>
        <fullName evidence="12">Glucose-methanol-choline oxidoreductase N-terminal domain-containing protein</fullName>
    </recommendedName>
</protein>
<evidence type="ECO:0000256" key="5">
    <source>
        <dbReference type="ARBA" id="ARBA00022827"/>
    </source>
</evidence>
<evidence type="ECO:0000259" key="8">
    <source>
        <dbReference type="Pfam" id="PF00732"/>
    </source>
</evidence>
<comment type="cofactor">
    <cofactor evidence="1">
        <name>FAD</name>
        <dbReference type="ChEBI" id="CHEBI:57692"/>
    </cofactor>
</comment>